<dbReference type="HAMAP" id="MF_01965">
    <property type="entry name" value="NADHX_dehydratase"/>
    <property type="match status" value="1"/>
</dbReference>
<feature type="binding site" evidence="6">
    <location>
        <begin position="208"/>
        <end position="212"/>
    </location>
    <ligand>
        <name>AMP</name>
        <dbReference type="ChEBI" id="CHEBI:456215"/>
    </ligand>
</feature>
<dbReference type="GO" id="GO:0052856">
    <property type="term" value="F:NAD(P)HX epimerase activity"/>
    <property type="evidence" value="ECO:0007669"/>
    <property type="project" value="TreeGrafter"/>
</dbReference>
<dbReference type="SUPFAM" id="SSF53613">
    <property type="entry name" value="Ribokinase-like"/>
    <property type="match status" value="1"/>
</dbReference>
<dbReference type="GO" id="GO:0052855">
    <property type="term" value="F:ADP-dependent NAD(P)H-hydrate dehydratase activity"/>
    <property type="evidence" value="ECO:0007669"/>
    <property type="project" value="UniProtKB-UniRule"/>
</dbReference>
<dbReference type="Gene3D" id="3.40.1190.20">
    <property type="match status" value="1"/>
</dbReference>
<comment type="subunit">
    <text evidence="6">Homotetramer.</text>
</comment>
<feature type="binding site" evidence="6">
    <location>
        <position position="41"/>
    </location>
    <ligand>
        <name>(6S)-NADPHX</name>
        <dbReference type="ChEBI" id="CHEBI:64076"/>
    </ligand>
</feature>
<keyword evidence="2 6" id="KW-0067">ATP-binding</keyword>
<feature type="binding site" evidence="6">
    <location>
        <position position="115"/>
    </location>
    <ligand>
        <name>(6S)-NADPHX</name>
        <dbReference type="ChEBI" id="CHEBI:64076"/>
    </ligand>
</feature>
<evidence type="ECO:0000256" key="6">
    <source>
        <dbReference type="HAMAP-Rule" id="MF_01965"/>
    </source>
</evidence>
<name>A0A9D1I959_9CLOT</name>
<keyword evidence="4 6" id="KW-0520">NAD</keyword>
<accession>A0A9D1I959</accession>
<dbReference type="GO" id="GO:0110051">
    <property type="term" value="P:metabolite repair"/>
    <property type="evidence" value="ECO:0007669"/>
    <property type="project" value="TreeGrafter"/>
</dbReference>
<dbReference type="EC" id="4.2.1.136" evidence="6"/>
<dbReference type="InterPro" id="IPR000631">
    <property type="entry name" value="CARKD"/>
</dbReference>
<reference evidence="8" key="1">
    <citation type="submission" date="2020-10" db="EMBL/GenBank/DDBJ databases">
        <authorList>
            <person name="Gilroy R."/>
        </authorList>
    </citation>
    <scope>NUCLEOTIDE SEQUENCE</scope>
    <source>
        <strain evidence="8">CHK195-4489</strain>
    </source>
</reference>
<dbReference type="CDD" id="cd01171">
    <property type="entry name" value="YXKO-related"/>
    <property type="match status" value="1"/>
</dbReference>
<dbReference type="InterPro" id="IPR029056">
    <property type="entry name" value="Ribokinase-like"/>
</dbReference>
<comment type="cofactor">
    <cofactor evidence="6">
        <name>Mg(2+)</name>
        <dbReference type="ChEBI" id="CHEBI:18420"/>
    </cofactor>
</comment>
<evidence type="ECO:0000256" key="3">
    <source>
        <dbReference type="ARBA" id="ARBA00022857"/>
    </source>
</evidence>
<dbReference type="GO" id="GO:0046496">
    <property type="term" value="P:nicotinamide nucleotide metabolic process"/>
    <property type="evidence" value="ECO:0007669"/>
    <property type="project" value="UniProtKB-UniRule"/>
</dbReference>
<organism evidence="8 9">
    <name type="scientific">Candidatus Egerieisoma faecipullorum</name>
    <dbReference type="NCBI Taxonomy" id="2840963"/>
    <lineage>
        <taxon>Bacteria</taxon>
        <taxon>Bacillati</taxon>
        <taxon>Bacillota</taxon>
        <taxon>Clostridia</taxon>
        <taxon>Eubacteriales</taxon>
        <taxon>Clostridiaceae</taxon>
        <taxon>Clostridiaceae incertae sedis</taxon>
        <taxon>Candidatus Egerieisoma</taxon>
    </lineage>
</organism>
<evidence type="ECO:0000256" key="4">
    <source>
        <dbReference type="ARBA" id="ARBA00023027"/>
    </source>
</evidence>
<evidence type="ECO:0000313" key="8">
    <source>
        <dbReference type="EMBL" id="HIU29982.1"/>
    </source>
</evidence>
<feature type="binding site" evidence="6">
    <location>
        <position position="171"/>
    </location>
    <ligand>
        <name>(6S)-NADPHX</name>
        <dbReference type="ChEBI" id="CHEBI:64076"/>
    </ligand>
</feature>
<dbReference type="InterPro" id="IPR017953">
    <property type="entry name" value="Carbohydrate_kinase_pred_CS"/>
</dbReference>
<comment type="catalytic activity">
    <reaction evidence="6">
        <text>(6S)-NADHX + ADP = AMP + phosphate + NADH + H(+)</text>
        <dbReference type="Rhea" id="RHEA:32223"/>
        <dbReference type="ChEBI" id="CHEBI:15378"/>
        <dbReference type="ChEBI" id="CHEBI:43474"/>
        <dbReference type="ChEBI" id="CHEBI:57945"/>
        <dbReference type="ChEBI" id="CHEBI:64074"/>
        <dbReference type="ChEBI" id="CHEBI:456215"/>
        <dbReference type="ChEBI" id="CHEBI:456216"/>
        <dbReference type="EC" id="4.2.1.136"/>
    </reaction>
</comment>
<proteinExistence type="inferred from homology"/>
<feature type="binding site" evidence="6">
    <location>
        <position position="242"/>
    </location>
    <ligand>
        <name>(6S)-NADPHX</name>
        <dbReference type="ChEBI" id="CHEBI:64076"/>
    </ligand>
</feature>
<evidence type="ECO:0000259" key="7">
    <source>
        <dbReference type="PROSITE" id="PS51383"/>
    </source>
</evidence>
<sequence>MDTNKNCELLAYYNAQRDPLTHKGDYGRVFIAAGSEGMTGAALLCAESALRAGAGLVYLFAPGGLLPVYEMACREAVKIKIGNGSDFCFRERHASRIAKAIKAAPGRCVVVIGPGLGRLPDTERFVYGLMEELDGSGAAIVLDADGLNAYRGQAGRLIRSAGAGRLVLTPHAAELSRLTGIPLDEIGRDRKRAALETAGMTGAVTVLKGSGTVIADVLPTKEVLLAVNDSGNPGMATGGSGDVLAGILAGILASDCGESPSDSDRRFFDLVRCGVYIHGICGDLAARRYGQRAVKAGDLTEMLKEVHQYGG</sequence>
<dbReference type="PROSITE" id="PS01050">
    <property type="entry name" value="YJEF_C_2"/>
    <property type="match status" value="1"/>
</dbReference>
<comment type="function">
    <text evidence="6">Catalyzes the dehydration of the S-form of NAD(P)HX at the expense of ADP, which is converted to AMP. Together with NAD(P)HX epimerase, which catalyzes the epimerization of the S- and R-forms, the enzyme allows the repair of both epimers of NAD(P)HX, a damaged form of NAD(P)H that is a result of enzymatic or heat-dependent hydration.</text>
</comment>
<gene>
    <name evidence="6" type="primary">nnrD</name>
    <name evidence="8" type="ORF">IAD50_06780</name>
</gene>
<dbReference type="Proteomes" id="UP000824089">
    <property type="component" value="Unassembled WGS sequence"/>
</dbReference>
<keyword evidence="1 6" id="KW-0547">Nucleotide-binding</keyword>
<protein>
    <recommendedName>
        <fullName evidence="6">ADP-dependent (S)-NAD(P)H-hydrate dehydratase</fullName>
        <ecNumber evidence="6">4.2.1.136</ecNumber>
    </recommendedName>
    <alternativeName>
        <fullName evidence="6">ADP-dependent NAD(P)HX dehydratase</fullName>
    </alternativeName>
</protein>
<evidence type="ECO:0000256" key="2">
    <source>
        <dbReference type="ARBA" id="ARBA00022840"/>
    </source>
</evidence>
<keyword evidence="3 6" id="KW-0521">NADP</keyword>
<comment type="caution">
    <text evidence="8">The sequence shown here is derived from an EMBL/GenBank/DDBJ whole genome shotgun (WGS) entry which is preliminary data.</text>
</comment>
<reference evidence="8" key="2">
    <citation type="journal article" date="2021" name="PeerJ">
        <title>Extensive microbial diversity within the chicken gut microbiome revealed by metagenomics and culture.</title>
        <authorList>
            <person name="Gilroy R."/>
            <person name="Ravi A."/>
            <person name="Getino M."/>
            <person name="Pursley I."/>
            <person name="Horton D.L."/>
            <person name="Alikhan N.F."/>
            <person name="Baker D."/>
            <person name="Gharbi K."/>
            <person name="Hall N."/>
            <person name="Watson M."/>
            <person name="Adriaenssens E.M."/>
            <person name="Foster-Nyarko E."/>
            <person name="Jarju S."/>
            <person name="Secka A."/>
            <person name="Antonio M."/>
            <person name="Oren A."/>
            <person name="Chaudhuri R.R."/>
            <person name="La Ragione R."/>
            <person name="Hildebrand F."/>
            <person name="Pallen M.J."/>
        </authorList>
    </citation>
    <scope>NUCLEOTIDE SEQUENCE</scope>
    <source>
        <strain evidence="8">CHK195-4489</strain>
    </source>
</reference>
<dbReference type="PANTHER" id="PTHR12592">
    <property type="entry name" value="ATP-DEPENDENT (S)-NAD(P)H-HYDRATE DEHYDRATASE FAMILY MEMBER"/>
    <property type="match status" value="1"/>
</dbReference>
<dbReference type="GO" id="GO:0005524">
    <property type="term" value="F:ATP binding"/>
    <property type="evidence" value="ECO:0007669"/>
    <property type="project" value="UniProtKB-KW"/>
</dbReference>
<feature type="binding site" evidence="6">
    <location>
        <position position="241"/>
    </location>
    <ligand>
        <name>AMP</name>
        <dbReference type="ChEBI" id="CHEBI:456215"/>
    </ligand>
</feature>
<dbReference type="Pfam" id="PF01256">
    <property type="entry name" value="Carb_kinase"/>
    <property type="match status" value="1"/>
</dbReference>
<dbReference type="PANTHER" id="PTHR12592:SF0">
    <property type="entry name" value="ATP-DEPENDENT (S)-NAD(P)H-HYDRATE DEHYDRATASE"/>
    <property type="match status" value="1"/>
</dbReference>
<feature type="domain" description="YjeF C-terminal" evidence="7">
    <location>
        <begin position="8"/>
        <end position="310"/>
    </location>
</feature>
<dbReference type="AlphaFoldDB" id="A0A9D1I959"/>
<comment type="similarity">
    <text evidence="6">Belongs to the NnrD/CARKD family.</text>
</comment>
<evidence type="ECO:0000256" key="1">
    <source>
        <dbReference type="ARBA" id="ARBA00022741"/>
    </source>
</evidence>
<comment type="catalytic activity">
    <reaction evidence="6">
        <text>(6S)-NADPHX + ADP = AMP + phosphate + NADPH + H(+)</text>
        <dbReference type="Rhea" id="RHEA:32235"/>
        <dbReference type="ChEBI" id="CHEBI:15378"/>
        <dbReference type="ChEBI" id="CHEBI:43474"/>
        <dbReference type="ChEBI" id="CHEBI:57783"/>
        <dbReference type="ChEBI" id="CHEBI:64076"/>
        <dbReference type="ChEBI" id="CHEBI:456215"/>
        <dbReference type="ChEBI" id="CHEBI:456216"/>
        <dbReference type="EC" id="4.2.1.136"/>
    </reaction>
</comment>
<keyword evidence="5 6" id="KW-0456">Lyase</keyword>
<evidence type="ECO:0000313" key="9">
    <source>
        <dbReference type="Proteomes" id="UP000824089"/>
    </source>
</evidence>
<dbReference type="NCBIfam" id="TIGR00196">
    <property type="entry name" value="yjeF_cterm"/>
    <property type="match status" value="1"/>
</dbReference>
<dbReference type="EMBL" id="DVMM01000140">
    <property type="protein sequence ID" value="HIU29982.1"/>
    <property type="molecule type" value="Genomic_DNA"/>
</dbReference>
<dbReference type="PROSITE" id="PS51383">
    <property type="entry name" value="YJEF_C_3"/>
    <property type="match status" value="1"/>
</dbReference>
<evidence type="ECO:0000256" key="5">
    <source>
        <dbReference type="ARBA" id="ARBA00023239"/>
    </source>
</evidence>